<dbReference type="WBParaSite" id="TREG1_96160.1">
    <property type="protein sequence ID" value="TREG1_96160.1"/>
    <property type="gene ID" value="TREG1_96160"/>
</dbReference>
<keyword evidence="3" id="KW-0106">Calcium</keyword>
<dbReference type="GO" id="GO:0004657">
    <property type="term" value="F:proline dehydrogenase activity"/>
    <property type="evidence" value="ECO:0007669"/>
    <property type="project" value="UniProtKB-EC"/>
</dbReference>
<dbReference type="InterPro" id="IPR011992">
    <property type="entry name" value="EF-hand-dom_pair"/>
</dbReference>
<dbReference type="Proteomes" id="UP000050795">
    <property type="component" value="Unassembled WGS sequence"/>
</dbReference>
<feature type="domain" description="Proline dehydrogenase" evidence="7">
    <location>
        <begin position="140"/>
        <end position="583"/>
    </location>
</feature>
<dbReference type="AlphaFoldDB" id="A0AA85KQK8"/>
<dbReference type="SUPFAM" id="SSF47473">
    <property type="entry name" value="EF-hand"/>
    <property type="match status" value="1"/>
</dbReference>
<dbReference type="PANTHER" id="PTHR13914:SF0">
    <property type="entry name" value="PROLINE DEHYDROGENASE 1, MITOCHONDRIAL"/>
    <property type="match status" value="1"/>
</dbReference>
<comment type="similarity">
    <text evidence="2 6">Belongs to the proline oxidase family.</text>
</comment>
<name>A0AA85KQK8_TRIRE</name>
<protein>
    <recommendedName>
        <fullName evidence="6">Proline dehydrogenase</fullName>
        <ecNumber evidence="6">1.5.5.2</ecNumber>
    </recommendedName>
</protein>
<dbReference type="InterPro" id="IPR015659">
    <property type="entry name" value="Proline_oxidase"/>
</dbReference>
<evidence type="ECO:0000256" key="6">
    <source>
        <dbReference type="RuleBase" id="RU364054"/>
    </source>
</evidence>
<dbReference type="Pfam" id="PF01619">
    <property type="entry name" value="Pro_dh"/>
    <property type="match status" value="1"/>
</dbReference>
<accession>A0AA85KQK8</accession>
<keyword evidence="5 6" id="KW-0642">Proline metabolism</keyword>
<evidence type="ECO:0000256" key="3">
    <source>
        <dbReference type="ARBA" id="ARBA00022837"/>
    </source>
</evidence>
<dbReference type="SUPFAM" id="SSF51730">
    <property type="entry name" value="FAD-linked oxidoreductase"/>
    <property type="match status" value="1"/>
</dbReference>
<comment type="function">
    <text evidence="6">Converts proline to delta-1-pyrroline-5-carboxylate.</text>
</comment>
<keyword evidence="4 6" id="KW-0560">Oxidoreductase</keyword>
<evidence type="ECO:0000313" key="8">
    <source>
        <dbReference type="Proteomes" id="UP000050795"/>
    </source>
</evidence>
<organism evidence="8 9">
    <name type="scientific">Trichobilharzia regenti</name>
    <name type="common">Nasal bird schistosome</name>
    <dbReference type="NCBI Taxonomy" id="157069"/>
    <lineage>
        <taxon>Eukaryota</taxon>
        <taxon>Metazoa</taxon>
        <taxon>Spiralia</taxon>
        <taxon>Lophotrochozoa</taxon>
        <taxon>Platyhelminthes</taxon>
        <taxon>Trematoda</taxon>
        <taxon>Digenea</taxon>
        <taxon>Strigeidida</taxon>
        <taxon>Schistosomatoidea</taxon>
        <taxon>Schistosomatidae</taxon>
        <taxon>Trichobilharzia</taxon>
    </lineage>
</organism>
<comment type="catalytic activity">
    <reaction evidence="6">
        <text>L-proline + a quinone = (S)-1-pyrroline-5-carboxylate + a quinol + H(+)</text>
        <dbReference type="Rhea" id="RHEA:23784"/>
        <dbReference type="ChEBI" id="CHEBI:15378"/>
        <dbReference type="ChEBI" id="CHEBI:17388"/>
        <dbReference type="ChEBI" id="CHEBI:24646"/>
        <dbReference type="ChEBI" id="CHEBI:60039"/>
        <dbReference type="ChEBI" id="CHEBI:132124"/>
        <dbReference type="EC" id="1.5.5.2"/>
    </reaction>
</comment>
<evidence type="ECO:0000256" key="5">
    <source>
        <dbReference type="ARBA" id="ARBA00023062"/>
    </source>
</evidence>
<comment type="pathway">
    <text evidence="1">Amino-acid degradation; L-proline degradation into L-glutamate; L-glutamate from L-proline: step 1/2.</text>
</comment>
<comment type="cofactor">
    <cofactor evidence="6">
        <name>FAD</name>
        <dbReference type="ChEBI" id="CHEBI:57692"/>
    </cofactor>
</comment>
<evidence type="ECO:0000256" key="4">
    <source>
        <dbReference type="ARBA" id="ARBA00023002"/>
    </source>
</evidence>
<dbReference type="EC" id="1.5.5.2" evidence="6"/>
<keyword evidence="6" id="KW-0274">FAD</keyword>
<dbReference type="GO" id="GO:0010133">
    <property type="term" value="P:L-proline catabolic process to L-glutamate"/>
    <property type="evidence" value="ECO:0007669"/>
    <property type="project" value="TreeGrafter"/>
</dbReference>
<dbReference type="GO" id="GO:0005739">
    <property type="term" value="C:mitochondrion"/>
    <property type="evidence" value="ECO:0007669"/>
    <property type="project" value="TreeGrafter"/>
</dbReference>
<proteinExistence type="inferred from homology"/>
<dbReference type="InterPro" id="IPR029041">
    <property type="entry name" value="FAD-linked_oxidoreductase-like"/>
</dbReference>
<dbReference type="InterPro" id="IPR002872">
    <property type="entry name" value="Proline_DH_dom"/>
</dbReference>
<keyword evidence="8" id="KW-1185">Reference proteome</keyword>
<dbReference type="GO" id="GO:0071949">
    <property type="term" value="F:FAD binding"/>
    <property type="evidence" value="ECO:0007669"/>
    <property type="project" value="TreeGrafter"/>
</dbReference>
<dbReference type="PROSITE" id="PS00018">
    <property type="entry name" value="EF_HAND_1"/>
    <property type="match status" value="1"/>
</dbReference>
<dbReference type="InterPro" id="IPR018247">
    <property type="entry name" value="EF_Hand_1_Ca_BS"/>
</dbReference>
<evidence type="ECO:0000256" key="1">
    <source>
        <dbReference type="ARBA" id="ARBA00004739"/>
    </source>
</evidence>
<sequence>MLSRKALGSFINTYQTWLCASQVCIRGSKLMLSTSPGRFQNVSTPQNTVKDNSASNDLSKFSFRDSKLANIAKSNSDLIRALLVFKICSYPILVKNNKKLMDISRKLLGKHLFRRMMRMSFYGHFVAGEDEAGIQPLVLRLKKYGVGSILDYSVEKDIHEQEAVDIVKKSLTEVIESPAKRSEVSPKQYQISVRFADRTKQLVAARSYFYKSEHQCNENMETFLKCIDVSSKQSDYAITAIKLTALGRPQLLQQMSDFLVQMKRLFFLLTDSHNKELGGLKFLDLENFQKKLEELGVKISYNENVKCFTLLDISGDGVLDLLDWSHLKSFEYDLARLFSVKNKKTGEMEQLVPTLTAEGIEEMRNMIKRLDTLASYAKSAGVRLMVDAEQSYFQPAIRRLTIEMMRLFNKDRPVIYSTYQCYLKEALETLDQDLHHAAMENFYFCAKLVRGAYMDQERARAKELGYEDPICTNYAATSAMYEACLERVFMEMKKRKFGQVNIMVASHNEDTVRYAIKKMQEYNVKPEDKVICFGQLLGMCDQISFTLSQAGYSVYKYVPYGPIEEVLPYLSRRALENGSVLQNTMREREILWRELKRRLITGQFVYKP</sequence>
<dbReference type="PANTHER" id="PTHR13914">
    <property type="entry name" value="PROLINE OXIDASE"/>
    <property type="match status" value="1"/>
</dbReference>
<evidence type="ECO:0000259" key="7">
    <source>
        <dbReference type="Pfam" id="PF01619"/>
    </source>
</evidence>
<reference evidence="9" key="2">
    <citation type="submission" date="2023-11" db="UniProtKB">
        <authorList>
            <consortium name="WormBaseParasite"/>
        </authorList>
    </citation>
    <scope>IDENTIFICATION</scope>
</reference>
<evidence type="ECO:0000256" key="2">
    <source>
        <dbReference type="ARBA" id="ARBA00005869"/>
    </source>
</evidence>
<reference evidence="8" key="1">
    <citation type="submission" date="2022-06" db="EMBL/GenBank/DDBJ databases">
        <authorList>
            <person name="Berger JAMES D."/>
            <person name="Berger JAMES D."/>
        </authorList>
    </citation>
    <scope>NUCLEOTIDE SEQUENCE [LARGE SCALE GENOMIC DNA]</scope>
</reference>
<dbReference type="Gene3D" id="3.20.20.220">
    <property type="match status" value="2"/>
</dbReference>
<keyword evidence="6" id="KW-0285">Flavoprotein</keyword>
<evidence type="ECO:0000313" key="9">
    <source>
        <dbReference type="WBParaSite" id="TREG1_96160.1"/>
    </source>
</evidence>